<sequence length="209" mass="23058">MCFVFDTTGSMSGKINGLITCMVDFVGELAELQLNWQITTVPYGDLTVSGDKVVADLPFVRSYDDAVRQLRSMPRFSGGSNRGESTLEAVTAALGKPFRPYAVPILVVLTDEPPLTEDLTEAEVGQQITIREAICFVASPDLPGYRRWAEDNGGRWYQIDQRVDTTQILAYLRSLVRELPQVAQEVHELGGGSVRRYLQVKADPGATDD</sequence>
<feature type="domain" description="VWFA" evidence="1">
    <location>
        <begin position="2"/>
        <end position="121"/>
    </location>
</feature>
<organism evidence="2 3">
    <name type="scientific">Actinoplanes sichuanensis</name>
    <dbReference type="NCBI Taxonomy" id="512349"/>
    <lineage>
        <taxon>Bacteria</taxon>
        <taxon>Bacillati</taxon>
        <taxon>Actinomycetota</taxon>
        <taxon>Actinomycetes</taxon>
        <taxon>Micromonosporales</taxon>
        <taxon>Micromonosporaceae</taxon>
        <taxon>Actinoplanes</taxon>
    </lineage>
</organism>
<dbReference type="Gene3D" id="3.40.50.410">
    <property type="entry name" value="von Willebrand factor, type A domain"/>
    <property type="match status" value="1"/>
</dbReference>
<gene>
    <name evidence="2" type="ORF">ACFQ5G_02215</name>
</gene>
<reference evidence="3" key="1">
    <citation type="journal article" date="2019" name="Int. J. Syst. Evol. Microbiol.">
        <title>The Global Catalogue of Microorganisms (GCM) 10K type strain sequencing project: providing services to taxonomists for standard genome sequencing and annotation.</title>
        <authorList>
            <consortium name="The Broad Institute Genomics Platform"/>
            <consortium name="The Broad Institute Genome Sequencing Center for Infectious Disease"/>
            <person name="Wu L."/>
            <person name="Ma J."/>
        </authorList>
    </citation>
    <scope>NUCLEOTIDE SEQUENCE [LARGE SCALE GENOMIC DNA]</scope>
    <source>
        <strain evidence="3">CCM 7526</strain>
    </source>
</reference>
<proteinExistence type="predicted"/>
<dbReference type="Pfam" id="PF00092">
    <property type="entry name" value="VWA"/>
    <property type="match status" value="1"/>
</dbReference>
<evidence type="ECO:0000313" key="2">
    <source>
        <dbReference type="EMBL" id="MFD1364151.1"/>
    </source>
</evidence>
<dbReference type="InterPro" id="IPR002035">
    <property type="entry name" value="VWF_A"/>
</dbReference>
<comment type="caution">
    <text evidence="2">The sequence shown here is derived from an EMBL/GenBank/DDBJ whole genome shotgun (WGS) entry which is preliminary data.</text>
</comment>
<evidence type="ECO:0000313" key="3">
    <source>
        <dbReference type="Proteomes" id="UP001597183"/>
    </source>
</evidence>
<evidence type="ECO:0000259" key="1">
    <source>
        <dbReference type="Pfam" id="PF00092"/>
    </source>
</evidence>
<dbReference type="InterPro" id="IPR036465">
    <property type="entry name" value="vWFA_dom_sf"/>
</dbReference>
<protein>
    <submittedName>
        <fullName evidence="2">VWA domain-containing protein</fullName>
    </submittedName>
</protein>
<keyword evidence="3" id="KW-1185">Reference proteome</keyword>
<dbReference type="EMBL" id="JBHTMK010000004">
    <property type="protein sequence ID" value="MFD1364151.1"/>
    <property type="molecule type" value="Genomic_DNA"/>
</dbReference>
<dbReference type="CDD" id="cd00198">
    <property type="entry name" value="vWFA"/>
    <property type="match status" value="1"/>
</dbReference>
<dbReference type="Proteomes" id="UP001597183">
    <property type="component" value="Unassembled WGS sequence"/>
</dbReference>
<dbReference type="SUPFAM" id="SSF53300">
    <property type="entry name" value="vWA-like"/>
    <property type="match status" value="1"/>
</dbReference>
<accession>A0ABW4A0P0</accession>
<name>A0ABW4A0P0_9ACTN</name>
<dbReference type="RefSeq" id="WP_317793932.1">
    <property type="nucleotide sequence ID" value="NZ_AP028461.1"/>
</dbReference>